<dbReference type="Proteomes" id="UP000187367">
    <property type="component" value="Unassembled WGS sequence"/>
</dbReference>
<organism evidence="9 10">
    <name type="scientific">Bacillus swezeyi</name>
    <dbReference type="NCBI Taxonomy" id="1925020"/>
    <lineage>
        <taxon>Bacteria</taxon>
        <taxon>Bacillati</taxon>
        <taxon>Bacillota</taxon>
        <taxon>Bacilli</taxon>
        <taxon>Bacillales</taxon>
        <taxon>Bacillaceae</taxon>
        <taxon>Bacillus</taxon>
    </lineage>
</organism>
<dbReference type="RefSeq" id="WP_076761041.1">
    <property type="nucleotide sequence ID" value="NZ_JARMMK010000017.1"/>
</dbReference>
<dbReference type="PROSITE" id="PS01096">
    <property type="entry name" value="PPIC_PPIASE_1"/>
    <property type="match status" value="1"/>
</dbReference>
<evidence type="ECO:0000256" key="7">
    <source>
        <dbReference type="SAM" id="Phobius"/>
    </source>
</evidence>
<keyword evidence="5 6" id="KW-0413">Isomerase</keyword>
<dbReference type="PROSITE" id="PS50198">
    <property type="entry name" value="PPIC_PPIASE_2"/>
    <property type="match status" value="1"/>
</dbReference>
<evidence type="ECO:0000256" key="2">
    <source>
        <dbReference type="ARBA" id="ARBA00013194"/>
    </source>
</evidence>
<feature type="transmembrane region" description="Helical" evidence="7">
    <location>
        <begin position="6"/>
        <end position="25"/>
    </location>
</feature>
<protein>
    <recommendedName>
        <fullName evidence="2">peptidylprolyl isomerase</fullName>
        <ecNumber evidence="2">5.2.1.8</ecNumber>
    </recommendedName>
</protein>
<keyword evidence="7" id="KW-0472">Membrane</keyword>
<keyword evidence="10" id="KW-1185">Reference proteome</keyword>
<sequence>MKSRTLWPIILGAIFVNCIVIAYVLTKSQTASTSAAQEVIADIGKSGITREEWLSEMEERYGKATLEDMINDRVVTQLAEKNNIKVSDDEIDREFLLIKAVYNSFYEDEDTTEKEWRDQIRHNILLEELLTKDIVISESELKSFYEKNKDLYKFDDSYRLKHIVVKDKDEVEQVLKELEGGSSFEAAAAEHSTDRYTAPYGGDLGFVNDQNENIPPEYLQMAEHLKENQWVDEPIKTSQGYAIIQLEEKLSGRTFTFREVKDQIRRQIAMDQLGDRASVKTLWKDAKVSWFYDDKNKD</sequence>
<keyword evidence="4 6" id="KW-0697">Rotamase</keyword>
<dbReference type="InterPro" id="IPR046357">
    <property type="entry name" value="PPIase_dom_sf"/>
</dbReference>
<evidence type="ECO:0000256" key="1">
    <source>
        <dbReference type="ARBA" id="ARBA00000971"/>
    </source>
</evidence>
<gene>
    <name evidence="9" type="ORF">BW143_05970</name>
</gene>
<comment type="catalytic activity">
    <reaction evidence="1">
        <text>[protein]-peptidylproline (omega=180) = [protein]-peptidylproline (omega=0)</text>
        <dbReference type="Rhea" id="RHEA:16237"/>
        <dbReference type="Rhea" id="RHEA-COMP:10747"/>
        <dbReference type="Rhea" id="RHEA-COMP:10748"/>
        <dbReference type="ChEBI" id="CHEBI:83833"/>
        <dbReference type="ChEBI" id="CHEBI:83834"/>
        <dbReference type="EC" id="5.2.1.8"/>
    </reaction>
</comment>
<keyword evidence="7" id="KW-0812">Transmembrane</keyword>
<dbReference type="Gene3D" id="3.10.50.40">
    <property type="match status" value="1"/>
</dbReference>
<dbReference type="OrthoDB" id="2677468at2"/>
<evidence type="ECO:0000259" key="8">
    <source>
        <dbReference type="PROSITE" id="PS50198"/>
    </source>
</evidence>
<dbReference type="InterPro" id="IPR050245">
    <property type="entry name" value="PrsA_foldase"/>
</dbReference>
<dbReference type="Pfam" id="PF13145">
    <property type="entry name" value="Rotamase_2"/>
    <property type="match status" value="1"/>
</dbReference>
<dbReference type="SUPFAM" id="SSF54534">
    <property type="entry name" value="FKBP-like"/>
    <property type="match status" value="1"/>
</dbReference>
<keyword evidence="7" id="KW-1133">Transmembrane helix</keyword>
<evidence type="ECO:0000256" key="4">
    <source>
        <dbReference type="ARBA" id="ARBA00023110"/>
    </source>
</evidence>
<dbReference type="PANTHER" id="PTHR47245:SF1">
    <property type="entry name" value="FOLDASE PROTEIN PRSA"/>
    <property type="match status" value="1"/>
</dbReference>
<dbReference type="EC" id="5.2.1.8" evidence="2"/>
<dbReference type="InterPro" id="IPR023058">
    <property type="entry name" value="PPIase_PpiC_CS"/>
</dbReference>
<evidence type="ECO:0000256" key="5">
    <source>
        <dbReference type="ARBA" id="ARBA00023235"/>
    </source>
</evidence>
<evidence type="ECO:0000313" key="10">
    <source>
        <dbReference type="Proteomes" id="UP000187367"/>
    </source>
</evidence>
<dbReference type="PANTHER" id="PTHR47245">
    <property type="entry name" value="PEPTIDYLPROLYL ISOMERASE"/>
    <property type="match status" value="1"/>
</dbReference>
<evidence type="ECO:0000256" key="3">
    <source>
        <dbReference type="ARBA" id="ARBA00022729"/>
    </source>
</evidence>
<dbReference type="GO" id="GO:0003755">
    <property type="term" value="F:peptidyl-prolyl cis-trans isomerase activity"/>
    <property type="evidence" value="ECO:0007669"/>
    <property type="project" value="UniProtKB-KW"/>
</dbReference>
<reference evidence="9 10" key="1">
    <citation type="submission" date="2017-01" db="EMBL/GenBank/DDBJ databases">
        <title>Bacillus phylogenomics.</title>
        <authorList>
            <person name="Dunlap C."/>
        </authorList>
    </citation>
    <scope>NUCLEOTIDE SEQUENCE [LARGE SCALE GENOMIC DNA]</scope>
    <source>
        <strain evidence="9 10">NRRL B-41282</strain>
    </source>
</reference>
<comment type="caution">
    <text evidence="9">The sequence shown here is derived from an EMBL/GenBank/DDBJ whole genome shotgun (WGS) entry which is preliminary data.</text>
</comment>
<accession>A0A1R1RYQ4</accession>
<dbReference type="AlphaFoldDB" id="A0A1R1QTG3"/>
<proteinExistence type="predicted"/>
<dbReference type="InterPro" id="IPR000297">
    <property type="entry name" value="PPIase_PpiC"/>
</dbReference>
<dbReference type="SUPFAM" id="SSF109998">
    <property type="entry name" value="Triger factor/SurA peptide-binding domain-like"/>
    <property type="match status" value="1"/>
</dbReference>
<evidence type="ECO:0000256" key="6">
    <source>
        <dbReference type="PROSITE-ProRule" id="PRU00278"/>
    </source>
</evidence>
<dbReference type="InterPro" id="IPR027304">
    <property type="entry name" value="Trigger_fact/SurA_dom_sf"/>
</dbReference>
<name>A0A1R1QTG3_9BACI</name>
<evidence type="ECO:0000313" key="9">
    <source>
        <dbReference type="EMBL" id="OMI07945.1"/>
    </source>
</evidence>
<dbReference type="Gene3D" id="1.10.4030.10">
    <property type="entry name" value="Porin chaperone SurA, peptide-binding domain"/>
    <property type="match status" value="1"/>
</dbReference>
<accession>A0A1R1QTG3</accession>
<dbReference type="EMBL" id="MTJL01000009">
    <property type="protein sequence ID" value="OMI07945.1"/>
    <property type="molecule type" value="Genomic_DNA"/>
</dbReference>
<feature type="domain" description="PpiC" evidence="8">
    <location>
        <begin position="155"/>
        <end position="248"/>
    </location>
</feature>
<keyword evidence="3" id="KW-0732">Signal</keyword>